<dbReference type="PANTHER" id="PTHR10825">
    <property type="entry name" value="RING FINGER DOMAIN-CONTAINING, POLYCOMB GROUP COMPONENT"/>
    <property type="match status" value="1"/>
</dbReference>
<organism evidence="6 7">
    <name type="scientific">Parthenolecanium corni</name>
    <dbReference type="NCBI Taxonomy" id="536013"/>
    <lineage>
        <taxon>Eukaryota</taxon>
        <taxon>Metazoa</taxon>
        <taxon>Ecdysozoa</taxon>
        <taxon>Arthropoda</taxon>
        <taxon>Hexapoda</taxon>
        <taxon>Insecta</taxon>
        <taxon>Pterygota</taxon>
        <taxon>Neoptera</taxon>
        <taxon>Paraneoptera</taxon>
        <taxon>Hemiptera</taxon>
        <taxon>Sternorrhyncha</taxon>
        <taxon>Coccoidea</taxon>
        <taxon>Coccidae</taxon>
        <taxon>Parthenolecanium</taxon>
    </lineage>
</organism>
<dbReference type="InterPro" id="IPR017907">
    <property type="entry name" value="Znf_RING_CS"/>
</dbReference>
<dbReference type="EMBL" id="JBBCAQ010000038">
    <property type="protein sequence ID" value="KAK7571855.1"/>
    <property type="molecule type" value="Genomic_DNA"/>
</dbReference>
<evidence type="ECO:0000256" key="4">
    <source>
        <dbReference type="PROSITE-ProRule" id="PRU00175"/>
    </source>
</evidence>
<dbReference type="GO" id="GO:1990841">
    <property type="term" value="F:promoter-specific chromatin binding"/>
    <property type="evidence" value="ECO:0007669"/>
    <property type="project" value="TreeGrafter"/>
</dbReference>
<dbReference type="Gene3D" id="3.30.40.10">
    <property type="entry name" value="Zinc/RING finger domain, C3HC4 (zinc finger)"/>
    <property type="match status" value="1"/>
</dbReference>
<protein>
    <recommendedName>
        <fullName evidence="5">RING-type domain-containing protein</fullName>
    </recommendedName>
</protein>
<dbReference type="PANTHER" id="PTHR10825:SF29">
    <property type="entry name" value="POLYCOMB GROUP RING FINGER PROTEIN 1"/>
    <property type="match status" value="1"/>
</dbReference>
<dbReference type="Proteomes" id="UP001367676">
    <property type="component" value="Unassembled WGS sequence"/>
</dbReference>
<evidence type="ECO:0000256" key="1">
    <source>
        <dbReference type="ARBA" id="ARBA00022723"/>
    </source>
</evidence>
<dbReference type="GO" id="GO:0008270">
    <property type="term" value="F:zinc ion binding"/>
    <property type="evidence" value="ECO:0007669"/>
    <property type="project" value="UniProtKB-KW"/>
</dbReference>
<feature type="domain" description="RING-type" evidence="5">
    <location>
        <begin position="18"/>
        <end position="57"/>
    </location>
</feature>
<keyword evidence="2 4" id="KW-0863">Zinc-finger</keyword>
<proteinExistence type="predicted"/>
<keyword evidence="3" id="KW-0862">Zinc</keyword>
<keyword evidence="1" id="KW-0479">Metal-binding</keyword>
<dbReference type="GO" id="GO:0035102">
    <property type="term" value="C:PRC1 complex"/>
    <property type="evidence" value="ECO:0007669"/>
    <property type="project" value="TreeGrafter"/>
</dbReference>
<dbReference type="FunFam" id="3.30.40.10:FF:000033">
    <property type="entry name" value="Polycomb group RING finger protein 3"/>
    <property type="match status" value="1"/>
</dbReference>
<evidence type="ECO:0000259" key="5">
    <source>
        <dbReference type="PROSITE" id="PS50089"/>
    </source>
</evidence>
<dbReference type="GO" id="GO:0000122">
    <property type="term" value="P:negative regulation of transcription by RNA polymerase II"/>
    <property type="evidence" value="ECO:0007669"/>
    <property type="project" value="TreeGrafter"/>
</dbReference>
<dbReference type="InterPro" id="IPR001841">
    <property type="entry name" value="Znf_RING"/>
</dbReference>
<dbReference type="SUPFAM" id="SSF57850">
    <property type="entry name" value="RING/U-box"/>
    <property type="match status" value="1"/>
</dbReference>
<dbReference type="SMART" id="SM00184">
    <property type="entry name" value="RING"/>
    <property type="match status" value="1"/>
</dbReference>
<evidence type="ECO:0000313" key="7">
    <source>
        <dbReference type="Proteomes" id="UP001367676"/>
    </source>
</evidence>
<accession>A0AAN9T6P6</accession>
<name>A0AAN9T6P6_9HEMI</name>
<dbReference type="Pfam" id="PF13923">
    <property type="entry name" value="zf-C3HC4_2"/>
    <property type="match status" value="1"/>
</dbReference>
<dbReference type="AlphaFoldDB" id="A0AAN9T6P6"/>
<dbReference type="PROSITE" id="PS50089">
    <property type="entry name" value="ZF_RING_2"/>
    <property type="match status" value="1"/>
</dbReference>
<dbReference type="InterPro" id="IPR013083">
    <property type="entry name" value="Znf_RING/FYVE/PHD"/>
</dbReference>
<evidence type="ECO:0000256" key="3">
    <source>
        <dbReference type="ARBA" id="ARBA00022833"/>
    </source>
</evidence>
<evidence type="ECO:0000256" key="2">
    <source>
        <dbReference type="ARBA" id="ARBA00022771"/>
    </source>
</evidence>
<dbReference type="PROSITE" id="PS00518">
    <property type="entry name" value="ZF_RING_1"/>
    <property type="match status" value="1"/>
</dbReference>
<sequence length="166" mass="19211">MMEDRKLLLKDVNDFFICKICRGYLIDATALLECTHTFCRSCIVQRLQKKQKCPICEVQVNKTPVLSLRPDTIMQRLVYKIVPGLYKSELLRRKKLLNETSDMVVSDDESGSQEYYFDPEEPISISLEYIEYVGKKVVAVVLDPKCTRAQCNVSRSSVMPYLLRET</sequence>
<gene>
    <name evidence="6" type="ORF">V9T40_014327</name>
</gene>
<evidence type="ECO:0000313" key="6">
    <source>
        <dbReference type="EMBL" id="KAK7571855.1"/>
    </source>
</evidence>
<comment type="caution">
    <text evidence="6">The sequence shown here is derived from an EMBL/GenBank/DDBJ whole genome shotgun (WGS) entry which is preliminary data.</text>
</comment>
<reference evidence="6 7" key="1">
    <citation type="submission" date="2024-03" db="EMBL/GenBank/DDBJ databases">
        <title>Adaptation during the transition from Ophiocordyceps entomopathogen to insect associate is accompanied by gene loss and intensified selection.</title>
        <authorList>
            <person name="Ward C.M."/>
            <person name="Onetto C.A."/>
            <person name="Borneman A.R."/>
        </authorList>
    </citation>
    <scope>NUCLEOTIDE SEQUENCE [LARGE SCALE GENOMIC DNA]</scope>
    <source>
        <strain evidence="6">AWRI1</strain>
        <tissue evidence="6">Single Adult Female</tissue>
    </source>
</reference>
<keyword evidence="7" id="KW-1185">Reference proteome</keyword>